<dbReference type="PANTHER" id="PTHR47191">
    <property type="entry name" value="OS05G0170800 PROTEIN"/>
    <property type="match status" value="1"/>
</dbReference>
<dbReference type="InterPro" id="IPR036767">
    <property type="entry name" value="ApaG_sf"/>
</dbReference>
<dbReference type="RefSeq" id="WP_048880296.1">
    <property type="nucleotide sequence ID" value="NZ_BANC01000124.1"/>
</dbReference>
<dbReference type="InterPro" id="IPR050718">
    <property type="entry name" value="ApaG-like"/>
</dbReference>
<comment type="caution">
    <text evidence="4">The sequence shown here is derived from an EMBL/GenBank/DDBJ whole genome shotgun (WGS) entry which is preliminary data.</text>
</comment>
<organism evidence="4 5">
    <name type="scientific">Acidocella aminolytica 101 = DSM 11237</name>
    <dbReference type="NCBI Taxonomy" id="1120923"/>
    <lineage>
        <taxon>Bacteria</taxon>
        <taxon>Pseudomonadati</taxon>
        <taxon>Pseudomonadota</taxon>
        <taxon>Alphaproteobacteria</taxon>
        <taxon>Acetobacterales</taxon>
        <taxon>Acidocellaceae</taxon>
        <taxon>Acidocella</taxon>
    </lineage>
</organism>
<evidence type="ECO:0000259" key="3">
    <source>
        <dbReference type="PROSITE" id="PS51087"/>
    </source>
</evidence>
<name>A0A0D6PJR0_9PROT</name>
<evidence type="ECO:0000256" key="2">
    <source>
        <dbReference type="HAMAP-Rule" id="MF_00791"/>
    </source>
</evidence>
<feature type="domain" description="ApaG" evidence="3">
    <location>
        <begin position="6"/>
        <end position="131"/>
    </location>
</feature>
<dbReference type="EMBL" id="BANC01000124">
    <property type="protein sequence ID" value="GAN81917.1"/>
    <property type="molecule type" value="Genomic_DNA"/>
</dbReference>
<dbReference type="NCBIfam" id="NF003967">
    <property type="entry name" value="PRK05461.1"/>
    <property type="match status" value="1"/>
</dbReference>
<dbReference type="SUPFAM" id="SSF110069">
    <property type="entry name" value="ApaG-like"/>
    <property type="match status" value="1"/>
</dbReference>
<evidence type="ECO:0000256" key="1">
    <source>
        <dbReference type="ARBA" id="ARBA00017693"/>
    </source>
</evidence>
<dbReference type="HAMAP" id="MF_00791">
    <property type="entry name" value="ApaG"/>
    <property type="match status" value="1"/>
</dbReference>
<gene>
    <name evidence="2" type="primary">apaG</name>
    <name evidence="4" type="ORF">Aam_126_046</name>
</gene>
<dbReference type="PANTHER" id="PTHR47191:SF2">
    <property type="entry name" value="OS05G0170800 PROTEIN"/>
    <property type="match status" value="1"/>
</dbReference>
<dbReference type="OrthoDB" id="9795226at2"/>
<dbReference type="AlphaFoldDB" id="A0A0D6PJR0"/>
<dbReference type="InterPro" id="IPR023065">
    <property type="entry name" value="Uncharacterised_ApaG"/>
</dbReference>
<dbReference type="PROSITE" id="PS51087">
    <property type="entry name" value="APAG"/>
    <property type="match status" value="1"/>
</dbReference>
<sequence length="134" mass="14703">MEPGFEATTSDITVQVRVAYLDEQSKPEAGQYFWAYHVTIINGGGEIVQLLKRTWLITNAQGQVQRVHGQGVVGEQPVLRPGEQFEYTSGTPLATATGFMVGTYHMQRLPSGVAFDVAVPAFSLDSPHQDTKLH</sequence>
<evidence type="ECO:0000313" key="5">
    <source>
        <dbReference type="Proteomes" id="UP000032668"/>
    </source>
</evidence>
<protein>
    <recommendedName>
        <fullName evidence="1 2">Protein ApaG</fullName>
    </recommendedName>
</protein>
<proteinExistence type="inferred from homology"/>
<dbReference type="Gene3D" id="2.60.40.1470">
    <property type="entry name" value="ApaG domain"/>
    <property type="match status" value="1"/>
</dbReference>
<dbReference type="STRING" id="1120923.SAMN02746095_02474"/>
<reference evidence="4 5" key="1">
    <citation type="submission" date="2012-11" db="EMBL/GenBank/DDBJ databases">
        <title>Whole genome sequence of Acidocella aminolytica 101 = DSM 11237.</title>
        <authorList>
            <person name="Azuma Y."/>
            <person name="Higashiura N."/>
            <person name="Hirakawa H."/>
            <person name="Matsushita K."/>
        </authorList>
    </citation>
    <scope>NUCLEOTIDE SEQUENCE [LARGE SCALE GENOMIC DNA]</scope>
    <source>
        <strain evidence="5">101 / DSM 11237</strain>
    </source>
</reference>
<dbReference type="InterPro" id="IPR007474">
    <property type="entry name" value="ApaG_domain"/>
</dbReference>
<dbReference type="Proteomes" id="UP000032668">
    <property type="component" value="Unassembled WGS sequence"/>
</dbReference>
<keyword evidence="5" id="KW-1185">Reference proteome</keyword>
<accession>A0A0D6PJR0</accession>
<dbReference type="Pfam" id="PF04379">
    <property type="entry name" value="DUF525"/>
    <property type="match status" value="1"/>
</dbReference>
<evidence type="ECO:0000313" key="4">
    <source>
        <dbReference type="EMBL" id="GAN81917.1"/>
    </source>
</evidence>